<name>F0WTD8_9STRA</name>
<proteinExistence type="inferred from homology"/>
<dbReference type="GO" id="GO:0004089">
    <property type="term" value="F:carbonate dehydratase activity"/>
    <property type="evidence" value="ECO:0007669"/>
    <property type="project" value="UniProtKB-EC"/>
</dbReference>
<comment type="catalytic activity">
    <reaction evidence="6">
        <text>hydrogencarbonate + H(+) = CO2 + H2O</text>
        <dbReference type="Rhea" id="RHEA:10748"/>
        <dbReference type="ChEBI" id="CHEBI:15377"/>
        <dbReference type="ChEBI" id="CHEBI:15378"/>
        <dbReference type="ChEBI" id="CHEBI:16526"/>
        <dbReference type="ChEBI" id="CHEBI:17544"/>
        <dbReference type="EC" id="4.2.1.1"/>
    </reaction>
</comment>
<dbReference type="EC" id="4.2.1.1" evidence="2"/>
<keyword evidence="4" id="KW-0862">Zinc</keyword>
<reference evidence="8" key="1">
    <citation type="journal article" date="2011" name="PLoS Biol.">
        <title>Gene gain and loss during evolution of obligate parasitism in the white rust pathogen of Arabidopsis thaliana.</title>
        <authorList>
            <person name="Kemen E."/>
            <person name="Gardiner A."/>
            <person name="Schultz-Larsen T."/>
            <person name="Kemen A.C."/>
            <person name="Balmuth A.L."/>
            <person name="Robert-Seilaniantz A."/>
            <person name="Bailey K."/>
            <person name="Holub E."/>
            <person name="Studholme D.J."/>
            <person name="Maclean D."/>
            <person name="Jones J.D."/>
        </authorList>
    </citation>
    <scope>NUCLEOTIDE SEQUENCE</scope>
</reference>
<dbReference type="AlphaFoldDB" id="F0WTD8"/>
<feature type="domain" description="Alpha-carbonic anhydrase" evidence="7">
    <location>
        <begin position="1"/>
        <end position="219"/>
    </location>
</feature>
<dbReference type="InterPro" id="IPR023561">
    <property type="entry name" value="Carbonic_anhydrase_a-class"/>
</dbReference>
<dbReference type="HOGENOM" id="CLU_039326_0_2_1"/>
<evidence type="ECO:0000256" key="4">
    <source>
        <dbReference type="ARBA" id="ARBA00022833"/>
    </source>
</evidence>
<dbReference type="SMART" id="SM01057">
    <property type="entry name" value="Carb_anhydrase"/>
    <property type="match status" value="1"/>
</dbReference>
<sequence>MNNQNNNYYGEEQSPVDLSDAVASHEKCEDLSPIFFCSTNEMKAELQSDGTNFKVCLQNLNQENHVSVSQKMFHCAQFHFHAPSEHTVNGKRYDMEFHLVNQAEDGSLAVFGILFELGEESSFLAQFWDHLQSLDIGAIKEKKSIDSIDLSCLLKSDKGFYRLRGSLTTPPYSEGVEWTISRDIWHLSEKQLNQFCKCLKKNNARPIQPLNKRKLQYFHS</sequence>
<evidence type="ECO:0000256" key="3">
    <source>
        <dbReference type="ARBA" id="ARBA00022723"/>
    </source>
</evidence>
<dbReference type="PANTHER" id="PTHR18952">
    <property type="entry name" value="CARBONIC ANHYDRASE"/>
    <property type="match status" value="1"/>
</dbReference>
<dbReference type="Gene3D" id="3.10.200.10">
    <property type="entry name" value="Alpha carbonic anhydrase"/>
    <property type="match status" value="1"/>
</dbReference>
<keyword evidence="5" id="KW-0456">Lyase</keyword>
<organism evidence="8">
    <name type="scientific">Albugo laibachii Nc14</name>
    <dbReference type="NCBI Taxonomy" id="890382"/>
    <lineage>
        <taxon>Eukaryota</taxon>
        <taxon>Sar</taxon>
        <taxon>Stramenopiles</taxon>
        <taxon>Oomycota</taxon>
        <taxon>Peronosporomycetes</taxon>
        <taxon>Albuginales</taxon>
        <taxon>Albuginaceae</taxon>
        <taxon>Albugo</taxon>
    </lineage>
</organism>
<evidence type="ECO:0000256" key="5">
    <source>
        <dbReference type="ARBA" id="ARBA00023239"/>
    </source>
</evidence>
<dbReference type="InterPro" id="IPR036398">
    <property type="entry name" value="CA_dom_sf"/>
</dbReference>
<evidence type="ECO:0000256" key="2">
    <source>
        <dbReference type="ARBA" id="ARBA00012925"/>
    </source>
</evidence>
<accession>F0WTD8</accession>
<evidence type="ECO:0000259" key="7">
    <source>
        <dbReference type="PROSITE" id="PS51144"/>
    </source>
</evidence>
<dbReference type="EMBL" id="FR824294">
    <property type="protein sequence ID" value="CCA24628.1"/>
    <property type="molecule type" value="Genomic_DNA"/>
</dbReference>
<dbReference type="SUPFAM" id="SSF51069">
    <property type="entry name" value="Carbonic anhydrase"/>
    <property type="match status" value="1"/>
</dbReference>
<evidence type="ECO:0000256" key="6">
    <source>
        <dbReference type="ARBA" id="ARBA00048348"/>
    </source>
</evidence>
<dbReference type="Pfam" id="PF00194">
    <property type="entry name" value="Carb_anhydrase"/>
    <property type="match status" value="1"/>
</dbReference>
<protein>
    <recommendedName>
        <fullName evidence="2">carbonic anhydrase</fullName>
        <ecNumber evidence="2">4.2.1.1</ecNumber>
    </recommendedName>
</protein>
<comment type="similarity">
    <text evidence="1">Belongs to the alpha-carbonic anhydrase family.</text>
</comment>
<reference evidence="8" key="2">
    <citation type="submission" date="2011-02" db="EMBL/GenBank/DDBJ databases">
        <authorList>
            <person name="MacLean D."/>
        </authorList>
    </citation>
    <scope>NUCLEOTIDE SEQUENCE</scope>
</reference>
<gene>
    <name evidence="8" type="primary">AlNc14C249G9618</name>
    <name evidence="8" type="ORF">ALNC14_107720</name>
</gene>
<dbReference type="PROSITE" id="PS51144">
    <property type="entry name" value="ALPHA_CA_2"/>
    <property type="match status" value="1"/>
</dbReference>
<evidence type="ECO:0000313" key="8">
    <source>
        <dbReference type="EMBL" id="CCA24628.1"/>
    </source>
</evidence>
<dbReference type="InterPro" id="IPR041891">
    <property type="entry name" value="Alpha_CA_prokaryot-like"/>
</dbReference>
<evidence type="ECO:0000256" key="1">
    <source>
        <dbReference type="ARBA" id="ARBA00010718"/>
    </source>
</evidence>
<dbReference type="CDD" id="cd03124">
    <property type="entry name" value="alpha_CA_prokaryotic_like"/>
    <property type="match status" value="1"/>
</dbReference>
<dbReference type="GO" id="GO:0008270">
    <property type="term" value="F:zinc ion binding"/>
    <property type="evidence" value="ECO:0007669"/>
    <property type="project" value="InterPro"/>
</dbReference>
<dbReference type="PANTHER" id="PTHR18952:SF265">
    <property type="entry name" value="CARBONIC ANHYDRASE"/>
    <property type="match status" value="1"/>
</dbReference>
<dbReference type="InterPro" id="IPR001148">
    <property type="entry name" value="CA_dom"/>
</dbReference>
<keyword evidence="3" id="KW-0479">Metal-binding</keyword>